<dbReference type="PROSITE" id="PS50088">
    <property type="entry name" value="ANK_REPEAT"/>
    <property type="match status" value="3"/>
</dbReference>
<evidence type="ECO:0000256" key="3">
    <source>
        <dbReference type="PROSITE-ProRule" id="PRU00023"/>
    </source>
</evidence>
<dbReference type="SMART" id="SM00248">
    <property type="entry name" value="ANK"/>
    <property type="match status" value="5"/>
</dbReference>
<feature type="repeat" description="ANK" evidence="3">
    <location>
        <begin position="82"/>
        <end position="115"/>
    </location>
</feature>
<dbReference type="InterPro" id="IPR002110">
    <property type="entry name" value="Ankyrin_rpt"/>
</dbReference>
<name>A0A1I8FV13_9PLAT</name>
<evidence type="ECO:0000313" key="6">
    <source>
        <dbReference type="WBParaSite" id="maker-uti_cns_0000067-snap-gene-0.15-mRNA-1"/>
    </source>
</evidence>
<dbReference type="PROSITE" id="PS50297">
    <property type="entry name" value="ANK_REP_REGION"/>
    <property type="match status" value="2"/>
</dbReference>
<keyword evidence="2 3" id="KW-0040">ANK repeat</keyword>
<proteinExistence type="predicted"/>
<accession>A0A1I8FV13</accession>
<dbReference type="SUPFAM" id="SSF48403">
    <property type="entry name" value="Ankyrin repeat"/>
    <property type="match status" value="1"/>
</dbReference>
<dbReference type="Pfam" id="PF12796">
    <property type="entry name" value="Ank_2"/>
    <property type="match status" value="1"/>
</dbReference>
<reference evidence="6" key="1">
    <citation type="submission" date="2016-11" db="UniProtKB">
        <authorList>
            <consortium name="WormBaseParasite"/>
        </authorList>
    </citation>
    <scope>IDENTIFICATION</scope>
</reference>
<protein>
    <submittedName>
        <fullName evidence="6">ANK_REP_REGION domain-containing protein</fullName>
    </submittedName>
</protein>
<evidence type="ECO:0000313" key="5">
    <source>
        <dbReference type="Proteomes" id="UP000095280"/>
    </source>
</evidence>
<keyword evidence="5" id="KW-1185">Reference proteome</keyword>
<feature type="region of interest" description="Disordered" evidence="4">
    <location>
        <begin position="324"/>
        <end position="385"/>
    </location>
</feature>
<feature type="repeat" description="ANK" evidence="3">
    <location>
        <begin position="220"/>
        <end position="252"/>
    </location>
</feature>
<dbReference type="PANTHER" id="PTHR24198">
    <property type="entry name" value="ANKYRIN REPEAT AND PROTEIN KINASE DOMAIN-CONTAINING PROTEIN"/>
    <property type="match status" value="1"/>
</dbReference>
<evidence type="ECO:0000256" key="4">
    <source>
        <dbReference type="SAM" id="MobiDB-lite"/>
    </source>
</evidence>
<feature type="compositionally biased region" description="Low complexity" evidence="4">
    <location>
        <begin position="346"/>
        <end position="356"/>
    </location>
</feature>
<dbReference type="Pfam" id="PF13637">
    <property type="entry name" value="Ank_4"/>
    <property type="match status" value="1"/>
</dbReference>
<dbReference type="InterPro" id="IPR036770">
    <property type="entry name" value="Ankyrin_rpt-contain_sf"/>
</dbReference>
<dbReference type="WBParaSite" id="maker-uti_cns_0000067-snap-gene-0.15-mRNA-1">
    <property type="protein sequence ID" value="maker-uti_cns_0000067-snap-gene-0.15-mRNA-1"/>
    <property type="gene ID" value="maker-uti_cns_0000067-snap-gene-0.15"/>
</dbReference>
<dbReference type="AlphaFoldDB" id="A0A1I8FV13"/>
<dbReference type="Pfam" id="PF00023">
    <property type="entry name" value="Ank"/>
    <property type="match status" value="1"/>
</dbReference>
<evidence type="ECO:0000256" key="1">
    <source>
        <dbReference type="ARBA" id="ARBA00022737"/>
    </source>
</evidence>
<feature type="repeat" description="ANK" evidence="3">
    <location>
        <begin position="150"/>
        <end position="172"/>
    </location>
</feature>
<organism evidence="5 6">
    <name type="scientific">Macrostomum lignano</name>
    <dbReference type="NCBI Taxonomy" id="282301"/>
    <lineage>
        <taxon>Eukaryota</taxon>
        <taxon>Metazoa</taxon>
        <taxon>Spiralia</taxon>
        <taxon>Lophotrochozoa</taxon>
        <taxon>Platyhelminthes</taxon>
        <taxon>Rhabditophora</taxon>
        <taxon>Macrostomorpha</taxon>
        <taxon>Macrostomida</taxon>
        <taxon>Macrostomidae</taxon>
        <taxon>Macrostomum</taxon>
    </lineage>
</organism>
<keyword evidence="1" id="KW-0677">Repeat</keyword>
<feature type="compositionally biased region" description="Low complexity" evidence="4">
    <location>
        <begin position="370"/>
        <end position="385"/>
    </location>
</feature>
<dbReference type="Gene3D" id="1.25.40.20">
    <property type="entry name" value="Ankyrin repeat-containing domain"/>
    <property type="match status" value="2"/>
</dbReference>
<dbReference type="PANTHER" id="PTHR24198:SF165">
    <property type="entry name" value="ANKYRIN REPEAT-CONTAINING PROTEIN-RELATED"/>
    <property type="match status" value="1"/>
</dbReference>
<sequence>MHKQEEASLLYLAILGDIDALRAGIELVRQRHGSSSLRKLAEVCDEYGAGLIHYAARSPHLPPLQYLASGDFGLSVRAAAEFGNTPAHDAVVSSHPENVIWLVSEAGADPLAADREGLNLLHLAAYTGQRDLTDWLLTNTTCCADDRARNGATALHFSAMKGKINVMRSLLSWSLRSLDPDCRMLNGATPLYLACQEGYRLAAECLVDEFRSDLDARTSRGLSCLHAAAQGGHVGMVRWLLDRRPDLAREPDGAGAMPIHYAAAEAPRFPLPRQYQQNQQPDQAGGGGGVLQAIRNQFRKPPDPHNDLIEELKKFNTSNLKKTQRLAAQGGRQVRPKSQPFDSTDGPEQQPQQQPTTPGPSIPASRSHHQQLQQQASQPPADDRP</sequence>
<dbReference type="Proteomes" id="UP000095280">
    <property type="component" value="Unplaced"/>
</dbReference>
<evidence type="ECO:0000256" key="2">
    <source>
        <dbReference type="ARBA" id="ARBA00023043"/>
    </source>
</evidence>